<proteinExistence type="predicted"/>
<evidence type="ECO:0000313" key="3">
    <source>
        <dbReference type="EMBL" id="CAH0386926.1"/>
    </source>
</evidence>
<feature type="compositionally biased region" description="Low complexity" evidence="1">
    <location>
        <begin position="95"/>
        <end position="113"/>
    </location>
</feature>
<dbReference type="Proteomes" id="UP001152759">
    <property type="component" value="Chromosome 3"/>
</dbReference>
<dbReference type="KEGG" id="btab:109043354"/>
<feature type="region of interest" description="Disordered" evidence="1">
    <location>
        <begin position="219"/>
        <end position="242"/>
    </location>
</feature>
<feature type="chain" id="PRO_5040488679" evidence="2">
    <location>
        <begin position="25"/>
        <end position="415"/>
    </location>
</feature>
<reference evidence="3" key="1">
    <citation type="submission" date="2021-12" db="EMBL/GenBank/DDBJ databases">
        <authorList>
            <person name="King R."/>
        </authorList>
    </citation>
    <scope>NUCLEOTIDE SEQUENCE</scope>
</reference>
<feature type="region of interest" description="Disordered" evidence="1">
    <location>
        <begin position="320"/>
        <end position="415"/>
    </location>
</feature>
<organism evidence="3 4">
    <name type="scientific">Bemisia tabaci</name>
    <name type="common">Sweetpotato whitefly</name>
    <name type="synonym">Aleurodes tabaci</name>
    <dbReference type="NCBI Taxonomy" id="7038"/>
    <lineage>
        <taxon>Eukaryota</taxon>
        <taxon>Metazoa</taxon>
        <taxon>Ecdysozoa</taxon>
        <taxon>Arthropoda</taxon>
        <taxon>Hexapoda</taxon>
        <taxon>Insecta</taxon>
        <taxon>Pterygota</taxon>
        <taxon>Neoptera</taxon>
        <taxon>Paraneoptera</taxon>
        <taxon>Hemiptera</taxon>
        <taxon>Sternorrhyncha</taxon>
        <taxon>Aleyrodoidea</taxon>
        <taxon>Aleyrodidae</taxon>
        <taxon>Aleyrodinae</taxon>
        <taxon>Bemisia</taxon>
    </lineage>
</organism>
<evidence type="ECO:0000256" key="1">
    <source>
        <dbReference type="SAM" id="MobiDB-lite"/>
    </source>
</evidence>
<feature type="signal peptide" evidence="2">
    <location>
        <begin position="1"/>
        <end position="24"/>
    </location>
</feature>
<sequence>MAGPVRFWLQRWLICGLLAGVSLAQNPSPRQHITTNLRRQPFQLAPLGRPHTDVNQQINAQFSPAVPLTYENLRPQEYQAQIFGSNLQPPNVEYYQLSPSSSLPESYPASAPSNLAGYQSQSTRKEDCEHSHESHHPHETHKQEPYNHPHEAHHTQRPNPQFSPAIHTPWQSVPGSPAPGAQVSGGYQQAAPPAVNPGAQLEPAILIYSVDRQPPYVKDQAPSMTHRESAQLSPAPSVPGKDESVSVAVEQNPGSSSFRYAYSYPIGVGRSSASPDVMADWSSGSEPNWLPNTVSAWSTAWQRDGKSAALWPPNEWLQNTRANEWPKPSGAQGVAHSLTSPSGAQGVAHSLTSPSGAQGVAHSLTSPSGAQGVAHSLTSPSGAHGVAHAQTSPLALNSARPAPNRKQSGHLNTHV</sequence>
<name>A0A9P0AB73_BEMTA</name>
<gene>
    <name evidence="3" type="ORF">BEMITA_LOCUS5990</name>
</gene>
<keyword evidence="2" id="KW-0732">Signal</keyword>
<feature type="region of interest" description="Disordered" evidence="1">
    <location>
        <begin position="95"/>
        <end position="192"/>
    </location>
</feature>
<evidence type="ECO:0000313" key="4">
    <source>
        <dbReference type="Proteomes" id="UP001152759"/>
    </source>
</evidence>
<feature type="compositionally biased region" description="Polar residues" evidence="1">
    <location>
        <begin position="405"/>
        <end position="415"/>
    </location>
</feature>
<dbReference type="EMBL" id="OU963864">
    <property type="protein sequence ID" value="CAH0386926.1"/>
    <property type="molecule type" value="Genomic_DNA"/>
</dbReference>
<accession>A0A9P0AB73</accession>
<feature type="compositionally biased region" description="Basic and acidic residues" evidence="1">
    <location>
        <begin position="123"/>
        <end position="154"/>
    </location>
</feature>
<evidence type="ECO:0000256" key="2">
    <source>
        <dbReference type="SAM" id="SignalP"/>
    </source>
</evidence>
<keyword evidence="4" id="KW-1185">Reference proteome</keyword>
<dbReference type="AlphaFoldDB" id="A0A9P0AB73"/>
<protein>
    <submittedName>
        <fullName evidence="3">Uncharacterized protein</fullName>
    </submittedName>
</protein>